<dbReference type="Pfam" id="PF01734">
    <property type="entry name" value="Patatin"/>
    <property type="match status" value="1"/>
</dbReference>
<keyword evidence="8" id="KW-0812">Transmembrane</keyword>
<dbReference type="GO" id="GO:0046486">
    <property type="term" value="P:glycerolipid metabolic process"/>
    <property type="evidence" value="ECO:0007669"/>
    <property type="project" value="UniProtKB-ARBA"/>
</dbReference>
<feature type="short sequence motif" description="GXGXXG" evidence="7">
    <location>
        <begin position="322"/>
        <end position="327"/>
    </location>
</feature>
<keyword evidence="8" id="KW-1133">Transmembrane helix</keyword>
<keyword evidence="2" id="KW-0863">Zinc-finger</keyword>
<dbReference type="InterPro" id="IPR016035">
    <property type="entry name" value="Acyl_Trfase/lysoPLipase"/>
</dbReference>
<name>A0A8E2JRI4_9PEZI</name>
<dbReference type="Proteomes" id="UP000250140">
    <property type="component" value="Unassembled WGS sequence"/>
</dbReference>
<dbReference type="GO" id="GO:0016020">
    <property type="term" value="C:membrane"/>
    <property type="evidence" value="ECO:0007669"/>
    <property type="project" value="TreeGrafter"/>
</dbReference>
<keyword evidence="5" id="KW-0442">Lipid degradation</keyword>
<dbReference type="GO" id="GO:0019369">
    <property type="term" value="P:arachidonate metabolic process"/>
    <property type="evidence" value="ECO:0007669"/>
    <property type="project" value="TreeGrafter"/>
</dbReference>
<dbReference type="OrthoDB" id="194358at2759"/>
<evidence type="ECO:0000256" key="3">
    <source>
        <dbReference type="ARBA" id="ARBA00022801"/>
    </source>
</evidence>
<dbReference type="PROSITE" id="PS51635">
    <property type="entry name" value="PNPLA"/>
    <property type="match status" value="1"/>
</dbReference>
<keyword evidence="1" id="KW-0479">Metal-binding</keyword>
<evidence type="ECO:0000256" key="8">
    <source>
        <dbReference type="SAM" id="Phobius"/>
    </source>
</evidence>
<evidence type="ECO:0000256" key="2">
    <source>
        <dbReference type="ARBA" id="ARBA00022771"/>
    </source>
</evidence>
<reference evidence="10 11" key="1">
    <citation type="journal article" date="2016" name="Nat. Commun.">
        <title>Ectomycorrhizal ecology is imprinted in the genome of the dominant symbiotic fungus Cenococcum geophilum.</title>
        <authorList>
            <consortium name="DOE Joint Genome Institute"/>
            <person name="Peter M."/>
            <person name="Kohler A."/>
            <person name="Ohm R.A."/>
            <person name="Kuo A."/>
            <person name="Krutzmann J."/>
            <person name="Morin E."/>
            <person name="Arend M."/>
            <person name="Barry K.W."/>
            <person name="Binder M."/>
            <person name="Choi C."/>
            <person name="Clum A."/>
            <person name="Copeland A."/>
            <person name="Grisel N."/>
            <person name="Haridas S."/>
            <person name="Kipfer T."/>
            <person name="LaButti K."/>
            <person name="Lindquist E."/>
            <person name="Lipzen A."/>
            <person name="Maire R."/>
            <person name="Meier B."/>
            <person name="Mihaltcheva S."/>
            <person name="Molinier V."/>
            <person name="Murat C."/>
            <person name="Poggeler S."/>
            <person name="Quandt C.A."/>
            <person name="Sperisen C."/>
            <person name="Tritt A."/>
            <person name="Tisserant E."/>
            <person name="Crous P.W."/>
            <person name="Henrissat B."/>
            <person name="Nehls U."/>
            <person name="Egli S."/>
            <person name="Spatafora J.W."/>
            <person name="Grigoriev I.V."/>
            <person name="Martin F.M."/>
        </authorList>
    </citation>
    <scope>NUCLEOTIDE SEQUENCE [LARGE SCALE GENOMIC DNA]</scope>
    <source>
        <strain evidence="10 11">CBS 207.34</strain>
    </source>
</reference>
<dbReference type="SUPFAM" id="SSF52151">
    <property type="entry name" value="FabD/lysophospholipase-like"/>
    <property type="match status" value="1"/>
</dbReference>
<feature type="transmembrane region" description="Helical" evidence="8">
    <location>
        <begin position="347"/>
        <end position="369"/>
    </location>
</feature>
<dbReference type="PANTHER" id="PTHR24185">
    <property type="entry name" value="CALCIUM-INDEPENDENT PHOSPHOLIPASE A2-GAMMA"/>
    <property type="match status" value="1"/>
</dbReference>
<feature type="short sequence motif" description="GXSXG" evidence="7">
    <location>
        <begin position="356"/>
        <end position="360"/>
    </location>
</feature>
<accession>A0A8E2JRI4</accession>
<evidence type="ECO:0000313" key="10">
    <source>
        <dbReference type="EMBL" id="OCL06980.1"/>
    </source>
</evidence>
<dbReference type="AlphaFoldDB" id="A0A8E2JRI4"/>
<keyword evidence="3" id="KW-0378">Hydrolase</keyword>
<evidence type="ECO:0000259" key="9">
    <source>
        <dbReference type="PROSITE" id="PS51635"/>
    </source>
</evidence>
<keyword evidence="11" id="KW-1185">Reference proteome</keyword>
<organism evidence="10 11">
    <name type="scientific">Glonium stellatum</name>
    <dbReference type="NCBI Taxonomy" id="574774"/>
    <lineage>
        <taxon>Eukaryota</taxon>
        <taxon>Fungi</taxon>
        <taxon>Dikarya</taxon>
        <taxon>Ascomycota</taxon>
        <taxon>Pezizomycotina</taxon>
        <taxon>Dothideomycetes</taxon>
        <taxon>Pleosporomycetidae</taxon>
        <taxon>Gloniales</taxon>
        <taxon>Gloniaceae</taxon>
        <taxon>Glonium</taxon>
    </lineage>
</organism>
<dbReference type="PANTHER" id="PTHR24185:SF1">
    <property type="entry name" value="CALCIUM-INDEPENDENT PHOSPHOLIPASE A2-GAMMA"/>
    <property type="match status" value="1"/>
</dbReference>
<dbReference type="GO" id="GO:0008270">
    <property type="term" value="F:zinc ion binding"/>
    <property type="evidence" value="ECO:0007669"/>
    <property type="project" value="UniProtKB-KW"/>
</dbReference>
<evidence type="ECO:0000256" key="7">
    <source>
        <dbReference type="PROSITE-ProRule" id="PRU01161"/>
    </source>
</evidence>
<evidence type="ECO:0000256" key="4">
    <source>
        <dbReference type="ARBA" id="ARBA00022833"/>
    </source>
</evidence>
<feature type="domain" description="PNPLA" evidence="9">
    <location>
        <begin position="318"/>
        <end position="485"/>
    </location>
</feature>
<evidence type="ECO:0000256" key="5">
    <source>
        <dbReference type="ARBA" id="ARBA00022963"/>
    </source>
</evidence>
<dbReference type="GO" id="GO:0016042">
    <property type="term" value="P:lipid catabolic process"/>
    <property type="evidence" value="ECO:0007669"/>
    <property type="project" value="UniProtKB-KW"/>
</dbReference>
<dbReference type="InterPro" id="IPR002641">
    <property type="entry name" value="PNPLA_dom"/>
</dbReference>
<dbReference type="Gene3D" id="3.40.1090.10">
    <property type="entry name" value="Cytosolic phospholipase A2 catalytic domain"/>
    <property type="match status" value="1"/>
</dbReference>
<dbReference type="InterPro" id="IPR017907">
    <property type="entry name" value="Znf_RING_CS"/>
</dbReference>
<protein>
    <recommendedName>
        <fullName evidence="9">PNPLA domain-containing protein</fullName>
    </recommendedName>
</protein>
<evidence type="ECO:0000313" key="11">
    <source>
        <dbReference type="Proteomes" id="UP000250140"/>
    </source>
</evidence>
<gene>
    <name evidence="10" type="ORF">AOQ84DRAFT_295988</name>
</gene>
<sequence length="485" mass="54656">MLNQQNERLFRRIQQDSKRVQYARAEAWTRFDSRQLSVIFDYVFQHLAKDDGTPFDFSKCRNHADLPETFESHISQFLRHSLQDGIDSNFKYAADVVGSSLVRYGMKVEGANMIYNPTIIFSEQAQKWCSQAMGDFLDNNVQCSYVQPETGEKCVNTKAGHTRGHQDSYAKFLAYGAFVAGDFNTSKFHDLVKSKQDTNHEGWKTFATNLHRSTLQLAGNSSFWTKHIYDDLYARKGTKGSFKRTNTCFACLFSRPEYRLPCGHLLCDDCLQDFGERDAAYPDMVIHKMCILCSNASPPSFWPVKVRIRPQISGTRVLSLDGGGVRGIVELEILRRLEVCIGLGLPIWYFFDLIVGTSGGGLIALGIGIHRWNAENCIKKFHEICNTGFSPKFLTTVFGLGPVFRWIRGCIYDTSVFEQTLQRAFPLKTFFGLLPAQIQGTGLLHCPRVAITTTVGSESKLFTNYSAGGATGEDYLNSSLPAWKV</sequence>
<comment type="caution">
    <text evidence="7">Lacks conserved residue(s) required for the propagation of feature annotation.</text>
</comment>
<evidence type="ECO:0000256" key="6">
    <source>
        <dbReference type="ARBA" id="ARBA00023098"/>
    </source>
</evidence>
<dbReference type="PROSITE" id="PS00518">
    <property type="entry name" value="ZF_RING_1"/>
    <property type="match status" value="1"/>
</dbReference>
<keyword evidence="4" id="KW-0862">Zinc</keyword>
<keyword evidence="8" id="KW-0472">Membrane</keyword>
<dbReference type="GO" id="GO:0047499">
    <property type="term" value="F:calcium-independent phospholipase A2 activity"/>
    <property type="evidence" value="ECO:0007669"/>
    <property type="project" value="TreeGrafter"/>
</dbReference>
<proteinExistence type="predicted"/>
<dbReference type="EMBL" id="KV749944">
    <property type="protein sequence ID" value="OCL06980.1"/>
    <property type="molecule type" value="Genomic_DNA"/>
</dbReference>
<keyword evidence="6" id="KW-0443">Lipid metabolism</keyword>
<evidence type="ECO:0000256" key="1">
    <source>
        <dbReference type="ARBA" id="ARBA00022723"/>
    </source>
</evidence>